<feature type="domain" description="HRDC" evidence="6">
    <location>
        <begin position="211"/>
        <end position="292"/>
    </location>
</feature>
<accession>A0A382FXB6</accession>
<dbReference type="GO" id="GO:0033890">
    <property type="term" value="F:ribonuclease D activity"/>
    <property type="evidence" value="ECO:0007669"/>
    <property type="project" value="InterPro"/>
</dbReference>
<keyword evidence="1" id="KW-0963">Cytoplasm</keyword>
<dbReference type="Gene3D" id="1.10.150.80">
    <property type="entry name" value="HRDC domain"/>
    <property type="match status" value="1"/>
</dbReference>
<dbReference type="InterPro" id="IPR051086">
    <property type="entry name" value="RNase_D-like"/>
</dbReference>
<dbReference type="CDD" id="cd06142">
    <property type="entry name" value="RNaseD_exo"/>
    <property type="match status" value="1"/>
</dbReference>
<dbReference type="InterPro" id="IPR006292">
    <property type="entry name" value="RNase_D"/>
</dbReference>
<dbReference type="NCBIfam" id="TIGR01388">
    <property type="entry name" value="rnd"/>
    <property type="match status" value="1"/>
</dbReference>
<dbReference type="InterPro" id="IPR002121">
    <property type="entry name" value="HRDC_dom"/>
</dbReference>
<dbReference type="GO" id="GO:0003676">
    <property type="term" value="F:nucleic acid binding"/>
    <property type="evidence" value="ECO:0007669"/>
    <property type="project" value="InterPro"/>
</dbReference>
<keyword evidence="4" id="KW-0378">Hydrolase</keyword>
<evidence type="ECO:0000259" key="6">
    <source>
        <dbReference type="PROSITE" id="PS50967"/>
    </source>
</evidence>
<dbReference type="GO" id="GO:0008033">
    <property type="term" value="P:tRNA processing"/>
    <property type="evidence" value="ECO:0007669"/>
    <property type="project" value="UniProtKB-KW"/>
</dbReference>
<protein>
    <recommendedName>
        <fullName evidence="6">HRDC domain-containing protein</fullName>
    </recommendedName>
</protein>
<evidence type="ECO:0000256" key="3">
    <source>
        <dbReference type="ARBA" id="ARBA00022722"/>
    </source>
</evidence>
<dbReference type="HAMAP" id="MF_01899">
    <property type="entry name" value="RNase_D"/>
    <property type="match status" value="1"/>
</dbReference>
<dbReference type="GO" id="GO:0000166">
    <property type="term" value="F:nucleotide binding"/>
    <property type="evidence" value="ECO:0007669"/>
    <property type="project" value="InterPro"/>
</dbReference>
<dbReference type="EMBL" id="UINC01052203">
    <property type="protein sequence ID" value="SVB67259.1"/>
    <property type="molecule type" value="Genomic_DNA"/>
</dbReference>
<dbReference type="SUPFAM" id="SSF53098">
    <property type="entry name" value="Ribonuclease H-like"/>
    <property type="match status" value="1"/>
</dbReference>
<evidence type="ECO:0000256" key="5">
    <source>
        <dbReference type="ARBA" id="ARBA00022839"/>
    </source>
</evidence>
<dbReference type="Pfam" id="PF00570">
    <property type="entry name" value="HRDC"/>
    <property type="match status" value="1"/>
</dbReference>
<dbReference type="GO" id="GO:0008408">
    <property type="term" value="F:3'-5' exonuclease activity"/>
    <property type="evidence" value="ECO:0007669"/>
    <property type="project" value="InterPro"/>
</dbReference>
<sequence length="388" mass="44119">METMAVIADSTSLTKLCDRLIKSSYITVDTEFMRDQTYWPRLCLVQIADEHEAAAIDTLAKGIDITPLLNLLTNPRILKIFHAARQDLEIFYRLMGRLPSPIFDTQIAAMVCGFGDSAGYDTLVRKLTDETIDKSSRFTDWALRPLSHRQIKYALGDVTHLRQVYIKLNEMLGQNNRHNWMDEELSILKDTKNYTFEPEDAWRRIKYRAPKPRFLAILKEVSAWREIEAQNKDIPRNRIVRDESLVEISHHAPKTINDLSRARGLSLKKAEGSLGKALLNAVKVGLNVPSENLPEVKREAPLPKGIGPITELLKVLLKLKCEKHDVAQKLIATVNDMEHIAAFGQNANVPALQGWRQEIFGMDALRLRSGQLAMVIKDHNLELVEINN</sequence>
<dbReference type="InterPro" id="IPR002562">
    <property type="entry name" value="3'-5'_exonuclease_dom"/>
</dbReference>
<organism evidence="7">
    <name type="scientific">marine metagenome</name>
    <dbReference type="NCBI Taxonomy" id="408172"/>
    <lineage>
        <taxon>unclassified sequences</taxon>
        <taxon>metagenomes</taxon>
        <taxon>ecological metagenomes</taxon>
    </lineage>
</organism>
<name>A0A382FXB6_9ZZZZ</name>
<keyword evidence="2" id="KW-0819">tRNA processing</keyword>
<reference evidence="7" key="1">
    <citation type="submission" date="2018-05" db="EMBL/GenBank/DDBJ databases">
        <authorList>
            <person name="Lanie J.A."/>
            <person name="Ng W.-L."/>
            <person name="Kazmierczak K.M."/>
            <person name="Andrzejewski T.M."/>
            <person name="Davidsen T.M."/>
            <person name="Wayne K.J."/>
            <person name="Tettelin H."/>
            <person name="Glass J.I."/>
            <person name="Rusch D."/>
            <person name="Podicherti R."/>
            <person name="Tsui H.-C.T."/>
            <person name="Winkler M.E."/>
        </authorList>
    </citation>
    <scope>NUCLEOTIDE SEQUENCE</scope>
</reference>
<dbReference type="PANTHER" id="PTHR47649:SF1">
    <property type="entry name" value="RIBONUCLEASE D"/>
    <property type="match status" value="1"/>
</dbReference>
<evidence type="ECO:0000256" key="4">
    <source>
        <dbReference type="ARBA" id="ARBA00022801"/>
    </source>
</evidence>
<evidence type="ECO:0000256" key="1">
    <source>
        <dbReference type="ARBA" id="ARBA00022490"/>
    </source>
</evidence>
<keyword evidence="3" id="KW-0540">Nuclease</keyword>
<dbReference type="InterPro" id="IPR010997">
    <property type="entry name" value="HRDC-like_sf"/>
</dbReference>
<dbReference type="SMART" id="SM00474">
    <property type="entry name" value="35EXOc"/>
    <property type="match status" value="1"/>
</dbReference>
<proteinExistence type="inferred from homology"/>
<dbReference type="PROSITE" id="PS50967">
    <property type="entry name" value="HRDC"/>
    <property type="match status" value="1"/>
</dbReference>
<dbReference type="InterPro" id="IPR012337">
    <property type="entry name" value="RNaseH-like_sf"/>
</dbReference>
<keyword evidence="5" id="KW-0269">Exonuclease</keyword>
<dbReference type="AlphaFoldDB" id="A0A382FXB6"/>
<dbReference type="Pfam" id="PF01612">
    <property type="entry name" value="DNA_pol_A_exo1"/>
    <property type="match status" value="1"/>
</dbReference>
<dbReference type="Gene3D" id="3.30.420.10">
    <property type="entry name" value="Ribonuclease H-like superfamily/Ribonuclease H"/>
    <property type="match status" value="1"/>
</dbReference>
<dbReference type="PANTHER" id="PTHR47649">
    <property type="entry name" value="RIBONUCLEASE D"/>
    <property type="match status" value="1"/>
</dbReference>
<evidence type="ECO:0000256" key="2">
    <source>
        <dbReference type="ARBA" id="ARBA00022694"/>
    </source>
</evidence>
<gene>
    <name evidence="7" type="ORF">METZ01_LOCUS220113</name>
</gene>
<dbReference type="SUPFAM" id="SSF47819">
    <property type="entry name" value="HRDC-like"/>
    <property type="match status" value="2"/>
</dbReference>
<dbReference type="InterPro" id="IPR044876">
    <property type="entry name" value="HRDC_dom_sf"/>
</dbReference>
<evidence type="ECO:0000313" key="7">
    <source>
        <dbReference type="EMBL" id="SVB67259.1"/>
    </source>
</evidence>
<dbReference type="InterPro" id="IPR036397">
    <property type="entry name" value="RNaseH_sf"/>
</dbReference>